<evidence type="ECO:0000256" key="1">
    <source>
        <dbReference type="ARBA" id="ARBA00006534"/>
    </source>
</evidence>
<evidence type="ECO:0000256" key="4">
    <source>
        <dbReference type="ARBA" id="ARBA00022825"/>
    </source>
</evidence>
<evidence type="ECO:0008006" key="7">
    <source>
        <dbReference type="Google" id="ProtNLM"/>
    </source>
</evidence>
<dbReference type="Pfam" id="PF03575">
    <property type="entry name" value="Peptidase_S51"/>
    <property type="match status" value="1"/>
</dbReference>
<evidence type="ECO:0000256" key="3">
    <source>
        <dbReference type="ARBA" id="ARBA00022801"/>
    </source>
</evidence>
<organism evidence="5 6">
    <name type="scientific">Filobacillus milosensis</name>
    <dbReference type="NCBI Taxonomy" id="94137"/>
    <lineage>
        <taxon>Bacteria</taxon>
        <taxon>Bacillati</taxon>
        <taxon>Bacillota</taxon>
        <taxon>Bacilli</taxon>
        <taxon>Bacillales</taxon>
        <taxon>Bacillaceae</taxon>
        <taxon>Filobacillus</taxon>
    </lineage>
</organism>
<keyword evidence="6" id="KW-1185">Reference proteome</keyword>
<dbReference type="PANTHER" id="PTHR20842:SF0">
    <property type="entry name" value="ALPHA-ASPARTYL DIPEPTIDASE"/>
    <property type="match status" value="1"/>
</dbReference>
<dbReference type="Gene3D" id="3.40.50.880">
    <property type="match status" value="1"/>
</dbReference>
<keyword evidence="2" id="KW-0645">Protease</keyword>
<dbReference type="GO" id="GO:0006508">
    <property type="term" value="P:proteolysis"/>
    <property type="evidence" value="ECO:0007669"/>
    <property type="project" value="UniProtKB-KW"/>
</dbReference>
<comment type="caution">
    <text evidence="5">The sequence shown here is derived from an EMBL/GenBank/DDBJ whole genome shotgun (WGS) entry which is preliminary data.</text>
</comment>
<keyword evidence="4" id="KW-0720">Serine protease</keyword>
<dbReference type="OrthoDB" id="9778515at2"/>
<dbReference type="AlphaFoldDB" id="A0A4Y8IIC1"/>
<protein>
    <recommendedName>
        <fullName evidence="7">Peptidase S51</fullName>
    </recommendedName>
</protein>
<accession>A0A4Y8IIC1</accession>
<gene>
    <name evidence="5" type="ORF">E3U55_10375</name>
</gene>
<proteinExistence type="inferred from homology"/>
<keyword evidence="3" id="KW-0378">Hydrolase</keyword>
<name>A0A4Y8IIC1_9BACI</name>
<comment type="similarity">
    <text evidence="1">Belongs to the peptidase S51 family.</text>
</comment>
<evidence type="ECO:0000313" key="5">
    <source>
        <dbReference type="EMBL" id="TFB19558.1"/>
    </source>
</evidence>
<dbReference type="InterPro" id="IPR005320">
    <property type="entry name" value="Peptidase_S51"/>
</dbReference>
<evidence type="ECO:0000313" key="6">
    <source>
        <dbReference type="Proteomes" id="UP000297975"/>
    </source>
</evidence>
<dbReference type="Proteomes" id="UP000297975">
    <property type="component" value="Unassembled WGS sequence"/>
</dbReference>
<dbReference type="SUPFAM" id="SSF52317">
    <property type="entry name" value="Class I glutamine amidotransferase-like"/>
    <property type="match status" value="1"/>
</dbReference>
<reference evidence="5 6" key="1">
    <citation type="submission" date="2019-03" db="EMBL/GenBank/DDBJ databases">
        <authorList>
            <person name="He R.-H."/>
        </authorList>
    </citation>
    <scope>NUCLEOTIDE SEQUENCE [LARGE SCALE GENOMIC DNA]</scope>
    <source>
        <strain evidence="6">SH 714</strain>
    </source>
</reference>
<dbReference type="EMBL" id="SOPW01000010">
    <property type="protein sequence ID" value="TFB19558.1"/>
    <property type="molecule type" value="Genomic_DNA"/>
</dbReference>
<sequence length="221" mass="25288">MECFNVGKLYFYSDQVIESPGNKRLDQLLLAGFEAKDIKIGYIPSTEDKDKEYFNTKVQYYKSYGIHNMMFFDLCSEFDSMRIKELMECDIIHLSAGNPIEFRHAIKNRQMDRVLRDYFNNGGTIVGVSGGAVQLGKTTNLFQLFTGKINDEASDTLNFVDFEFLPHYNRWSDEFKQKVQKYAQETGTKIYAGNDGDGLIVDGDQLHMVGDIVVISENAFI</sequence>
<dbReference type="InterPro" id="IPR029062">
    <property type="entry name" value="Class_I_gatase-like"/>
</dbReference>
<evidence type="ECO:0000256" key="2">
    <source>
        <dbReference type="ARBA" id="ARBA00022670"/>
    </source>
</evidence>
<dbReference type="GO" id="GO:0008236">
    <property type="term" value="F:serine-type peptidase activity"/>
    <property type="evidence" value="ECO:0007669"/>
    <property type="project" value="UniProtKB-KW"/>
</dbReference>
<dbReference type="PANTHER" id="PTHR20842">
    <property type="entry name" value="PROTEASE S51 ALPHA-ASPARTYL DIPEPTIDASE"/>
    <property type="match status" value="1"/>
</dbReference>